<feature type="transmembrane region" description="Helical" evidence="3">
    <location>
        <begin position="6"/>
        <end position="26"/>
    </location>
</feature>
<feature type="coiled-coil region" evidence="1">
    <location>
        <begin position="28"/>
        <end position="55"/>
    </location>
</feature>
<organism evidence="4 5">
    <name type="scientific">Salininema proteolyticum</name>
    <dbReference type="NCBI Taxonomy" id="1607685"/>
    <lineage>
        <taxon>Bacteria</taxon>
        <taxon>Bacillati</taxon>
        <taxon>Actinomycetota</taxon>
        <taxon>Actinomycetes</taxon>
        <taxon>Glycomycetales</taxon>
        <taxon>Glycomycetaceae</taxon>
        <taxon>Salininema</taxon>
    </lineage>
</organism>
<evidence type="ECO:0000256" key="3">
    <source>
        <dbReference type="SAM" id="Phobius"/>
    </source>
</evidence>
<evidence type="ECO:0000313" key="4">
    <source>
        <dbReference type="EMBL" id="MFC4337528.1"/>
    </source>
</evidence>
<keyword evidence="3" id="KW-0472">Membrane</keyword>
<sequence>MIWVVSGILIAIGLIVVLAAVVKLMPKLRDNAHRRKRLERRMAEAQELQGRAMATAERGQSLAASATKALPKGEQPR</sequence>
<evidence type="ECO:0000313" key="5">
    <source>
        <dbReference type="Proteomes" id="UP001595823"/>
    </source>
</evidence>
<protein>
    <submittedName>
        <fullName evidence="4">Uncharacterized protein</fullName>
    </submittedName>
</protein>
<name>A0ABV8U353_9ACTN</name>
<keyword evidence="5" id="KW-1185">Reference proteome</keyword>
<accession>A0ABV8U353</accession>
<reference evidence="5" key="1">
    <citation type="journal article" date="2019" name="Int. J. Syst. Evol. Microbiol.">
        <title>The Global Catalogue of Microorganisms (GCM) 10K type strain sequencing project: providing services to taxonomists for standard genome sequencing and annotation.</title>
        <authorList>
            <consortium name="The Broad Institute Genomics Platform"/>
            <consortium name="The Broad Institute Genome Sequencing Center for Infectious Disease"/>
            <person name="Wu L."/>
            <person name="Ma J."/>
        </authorList>
    </citation>
    <scope>NUCLEOTIDE SEQUENCE [LARGE SCALE GENOMIC DNA]</scope>
    <source>
        <strain evidence="5">IBRC-M 10908</strain>
    </source>
</reference>
<comment type="caution">
    <text evidence="4">The sequence shown here is derived from an EMBL/GenBank/DDBJ whole genome shotgun (WGS) entry which is preliminary data.</text>
</comment>
<evidence type="ECO:0000256" key="2">
    <source>
        <dbReference type="SAM" id="MobiDB-lite"/>
    </source>
</evidence>
<keyword evidence="3" id="KW-1133">Transmembrane helix</keyword>
<dbReference type="Proteomes" id="UP001595823">
    <property type="component" value="Unassembled WGS sequence"/>
</dbReference>
<proteinExistence type="predicted"/>
<gene>
    <name evidence="4" type="ORF">ACFPET_20230</name>
</gene>
<evidence type="ECO:0000256" key="1">
    <source>
        <dbReference type="SAM" id="Coils"/>
    </source>
</evidence>
<dbReference type="RefSeq" id="WP_380624605.1">
    <property type="nucleotide sequence ID" value="NZ_JBHSDK010000034.1"/>
</dbReference>
<keyword evidence="1" id="KW-0175">Coiled coil</keyword>
<dbReference type="EMBL" id="JBHSDK010000034">
    <property type="protein sequence ID" value="MFC4337528.1"/>
    <property type="molecule type" value="Genomic_DNA"/>
</dbReference>
<feature type="region of interest" description="Disordered" evidence="2">
    <location>
        <begin position="55"/>
        <end position="77"/>
    </location>
</feature>
<keyword evidence="3" id="KW-0812">Transmembrane</keyword>